<proteinExistence type="predicted"/>
<accession>A0A7S3L570</accession>
<evidence type="ECO:0000313" key="1">
    <source>
        <dbReference type="EMBL" id="CAE0410917.1"/>
    </source>
</evidence>
<evidence type="ECO:0008006" key="2">
    <source>
        <dbReference type="Google" id="ProtNLM"/>
    </source>
</evidence>
<reference evidence="1" key="1">
    <citation type="submission" date="2021-01" db="EMBL/GenBank/DDBJ databases">
        <authorList>
            <person name="Corre E."/>
            <person name="Pelletier E."/>
            <person name="Niang G."/>
            <person name="Scheremetjew M."/>
            <person name="Finn R."/>
            <person name="Kale V."/>
            <person name="Holt S."/>
            <person name="Cochrane G."/>
            <person name="Meng A."/>
            <person name="Brown T."/>
            <person name="Cohen L."/>
        </authorList>
    </citation>
    <scope>NUCLEOTIDE SEQUENCE</scope>
    <source>
        <strain evidence="1">CCMP127</strain>
    </source>
</reference>
<dbReference type="EMBL" id="HBIM01009889">
    <property type="protein sequence ID" value="CAE0410917.1"/>
    <property type="molecule type" value="Transcribed_RNA"/>
</dbReference>
<gene>
    <name evidence="1" type="ORF">ACOF00016_LOCUS8329</name>
</gene>
<organism evidence="1">
    <name type="scientific">Amphora coffeiformis</name>
    <dbReference type="NCBI Taxonomy" id="265554"/>
    <lineage>
        <taxon>Eukaryota</taxon>
        <taxon>Sar</taxon>
        <taxon>Stramenopiles</taxon>
        <taxon>Ochrophyta</taxon>
        <taxon>Bacillariophyta</taxon>
        <taxon>Bacillariophyceae</taxon>
        <taxon>Bacillariophycidae</taxon>
        <taxon>Thalassiophysales</taxon>
        <taxon>Catenulaceae</taxon>
        <taxon>Amphora</taxon>
    </lineage>
</organism>
<sequence>MEQTKTFNNTAIDLLGSGYLEEAKDMFRAALETKIGHDRAEAEGCVAHARCVTPECIFSAEYHLNNRSTYLSKPKNAPGCSRTLSPGGFTRTSGDSDDGAPAPIVHLFSRPFAIADEDFEEVTYASAVNVFNLGLVHQLQNRSCTKARAFYEVSASLLATEAWDEHSALLRAAVTNNFAVWGYQNNEMYAARASFMELGRMLLSWPGEPEHAVGFQSNLLLLPLLDDDDRSDDEEDDNSDEDED</sequence>
<name>A0A7S3L570_9STRA</name>
<dbReference type="AlphaFoldDB" id="A0A7S3L570"/>
<protein>
    <recommendedName>
        <fullName evidence="2">KIF-binding protein</fullName>
    </recommendedName>
</protein>